<dbReference type="Pfam" id="PF00589">
    <property type="entry name" value="Phage_integrase"/>
    <property type="match status" value="1"/>
</dbReference>
<dbReference type="SUPFAM" id="SSF56349">
    <property type="entry name" value="DNA breaking-rejoining enzymes"/>
    <property type="match status" value="1"/>
</dbReference>
<comment type="caution">
    <text evidence="3">The sequence shown here is derived from an EMBL/GenBank/DDBJ whole genome shotgun (WGS) entry which is preliminary data.</text>
</comment>
<sequence>MRLAIMTGAVTDMLTERRRHARAELVFPSETGARIGQISQTFVKAIKALGLNDDVADSRQKVVFHTLRHTFASWLAEQGTDLYTIQQLMGHQSFAMVQRYAHLSPDTLRRAVRALEKGMKKEKHEKLARIGE</sequence>
<dbReference type="GO" id="GO:0006310">
    <property type="term" value="P:DNA recombination"/>
    <property type="evidence" value="ECO:0007669"/>
    <property type="project" value="UniProtKB-KW"/>
</dbReference>
<evidence type="ECO:0000256" key="1">
    <source>
        <dbReference type="ARBA" id="ARBA00023172"/>
    </source>
</evidence>
<name>A0A0W8GAA6_9ZZZZ</name>
<proteinExistence type="predicted"/>
<reference evidence="3" key="1">
    <citation type="journal article" date="2015" name="Proc. Natl. Acad. Sci. U.S.A.">
        <title>Networks of energetic and metabolic interactions define dynamics in microbial communities.</title>
        <authorList>
            <person name="Embree M."/>
            <person name="Liu J.K."/>
            <person name="Al-Bassam M.M."/>
            <person name="Zengler K."/>
        </authorList>
    </citation>
    <scope>NUCLEOTIDE SEQUENCE</scope>
</reference>
<dbReference type="EMBL" id="LNQE01000010">
    <property type="protein sequence ID" value="KUG30007.1"/>
    <property type="molecule type" value="Genomic_DNA"/>
</dbReference>
<dbReference type="GO" id="GO:0003677">
    <property type="term" value="F:DNA binding"/>
    <property type="evidence" value="ECO:0007669"/>
    <property type="project" value="InterPro"/>
</dbReference>
<feature type="domain" description="Tyr recombinase" evidence="2">
    <location>
        <begin position="1"/>
        <end position="113"/>
    </location>
</feature>
<dbReference type="InterPro" id="IPR011010">
    <property type="entry name" value="DNA_brk_join_enz"/>
</dbReference>
<dbReference type="InterPro" id="IPR050090">
    <property type="entry name" value="Tyrosine_recombinase_XerCD"/>
</dbReference>
<dbReference type="InterPro" id="IPR013762">
    <property type="entry name" value="Integrase-like_cat_sf"/>
</dbReference>
<gene>
    <name evidence="3" type="ORF">ASZ90_000073</name>
</gene>
<organism evidence="3">
    <name type="scientific">hydrocarbon metagenome</name>
    <dbReference type="NCBI Taxonomy" id="938273"/>
    <lineage>
        <taxon>unclassified sequences</taxon>
        <taxon>metagenomes</taxon>
        <taxon>ecological metagenomes</taxon>
    </lineage>
</organism>
<keyword evidence="1" id="KW-0233">DNA recombination</keyword>
<dbReference type="PANTHER" id="PTHR30349:SF64">
    <property type="entry name" value="PROPHAGE INTEGRASE INTD-RELATED"/>
    <property type="match status" value="1"/>
</dbReference>
<dbReference type="AlphaFoldDB" id="A0A0W8GAA6"/>
<dbReference type="GO" id="GO:0015074">
    <property type="term" value="P:DNA integration"/>
    <property type="evidence" value="ECO:0007669"/>
    <property type="project" value="InterPro"/>
</dbReference>
<evidence type="ECO:0000259" key="2">
    <source>
        <dbReference type="PROSITE" id="PS51898"/>
    </source>
</evidence>
<accession>A0A0W8GAA6</accession>
<dbReference type="PROSITE" id="PS51898">
    <property type="entry name" value="TYR_RECOMBINASE"/>
    <property type="match status" value="1"/>
</dbReference>
<dbReference type="Gene3D" id="1.10.443.10">
    <property type="entry name" value="Intergrase catalytic core"/>
    <property type="match status" value="1"/>
</dbReference>
<evidence type="ECO:0000313" key="3">
    <source>
        <dbReference type="EMBL" id="KUG30007.1"/>
    </source>
</evidence>
<dbReference type="PANTHER" id="PTHR30349">
    <property type="entry name" value="PHAGE INTEGRASE-RELATED"/>
    <property type="match status" value="1"/>
</dbReference>
<protein>
    <submittedName>
        <fullName evidence="3">Integrase</fullName>
    </submittedName>
</protein>
<dbReference type="InterPro" id="IPR002104">
    <property type="entry name" value="Integrase_catalytic"/>
</dbReference>